<dbReference type="PANTHER" id="PTHR46957">
    <property type="entry name" value="CYTOKINE RECEPTOR"/>
    <property type="match status" value="1"/>
</dbReference>
<reference evidence="3" key="1">
    <citation type="submission" date="2015-07" db="EMBL/GenBank/DDBJ databases">
        <title>Near-Complete Genome Sequence of the Cellulolytic Bacterium Bacteroides (Pseudobacteroides) cellulosolvens ATCC 35603.</title>
        <authorList>
            <person name="Dassa B."/>
            <person name="Utturkar S.M."/>
            <person name="Klingeman D.M."/>
            <person name="Hurt R.A."/>
            <person name="Keller M."/>
            <person name="Xu J."/>
            <person name="Reddy Y.H.K."/>
            <person name="Borovok I."/>
            <person name="Grinberg I.R."/>
            <person name="Lamed R."/>
            <person name="Zhivin O."/>
            <person name="Bayer E.A."/>
            <person name="Brown S.D."/>
        </authorList>
    </citation>
    <scope>NUCLEOTIDE SEQUENCE [LARGE SCALE GENOMIC DNA]</scope>
    <source>
        <strain evidence="3">DSM 2933</strain>
    </source>
</reference>
<comment type="caution">
    <text evidence="2">The sequence shown here is derived from an EMBL/GenBank/DDBJ whole genome shotgun (WGS) entry which is preliminary data.</text>
</comment>
<dbReference type="PANTHER" id="PTHR46957:SF3">
    <property type="entry name" value="CYTOKINE RECEPTOR"/>
    <property type="match status" value="1"/>
</dbReference>
<accession>A0A0L6JXA3</accession>
<dbReference type="OrthoDB" id="2702399at2"/>
<feature type="domain" description="Fibronectin type-III" evidence="1">
    <location>
        <begin position="133"/>
        <end position="218"/>
    </location>
</feature>
<keyword evidence="3" id="KW-1185">Reference proteome</keyword>
<dbReference type="InterPro" id="IPR013783">
    <property type="entry name" value="Ig-like_fold"/>
</dbReference>
<dbReference type="InterPro" id="IPR050713">
    <property type="entry name" value="RTP_Phos/Ushers"/>
</dbReference>
<name>A0A0L6JXA3_9FIRM</name>
<dbReference type="Pfam" id="PF00041">
    <property type="entry name" value="fn3"/>
    <property type="match status" value="2"/>
</dbReference>
<dbReference type="RefSeq" id="WP_036944792.1">
    <property type="nucleotide sequence ID" value="NZ_JQKC01000036.1"/>
</dbReference>
<dbReference type="InterPro" id="IPR036116">
    <property type="entry name" value="FN3_sf"/>
</dbReference>
<dbReference type="PROSITE" id="PS50853">
    <property type="entry name" value="FN3"/>
    <property type="match status" value="2"/>
</dbReference>
<organism evidence="2 3">
    <name type="scientific">Pseudobacteroides cellulosolvens ATCC 35603 = DSM 2933</name>
    <dbReference type="NCBI Taxonomy" id="398512"/>
    <lineage>
        <taxon>Bacteria</taxon>
        <taxon>Bacillati</taxon>
        <taxon>Bacillota</taxon>
        <taxon>Clostridia</taxon>
        <taxon>Eubacteriales</taxon>
        <taxon>Oscillospiraceae</taxon>
        <taxon>Pseudobacteroides</taxon>
    </lineage>
</organism>
<dbReference type="AlphaFoldDB" id="A0A0L6JXA3"/>
<dbReference type="GO" id="GO:0016020">
    <property type="term" value="C:membrane"/>
    <property type="evidence" value="ECO:0007669"/>
    <property type="project" value="UniProtKB-SubCell"/>
</dbReference>
<dbReference type="STRING" id="398512.Bccel_5354"/>
<sequence length="579" mass="63652">MRNNRIVSIVLLIVIIFNSLGFSEIAYSQAVVEQLDLKEPLVPKNLTVSMTTETSIGIKWDTSSHSTGIKEYIVYMNDKEVNRTPECLYTAVDLIPGKNYNFYIRAISNNNIISYPSNQIGIYTKNDNIKPTQPQNLVLNEEGSNKVRLKWDSSTDNIKLGGYIIYNGSTGMDVSYDPSILLDYLQPGYNYNFKVRAVDIAGNQSLDSNSVTYSTYAMSETVIDTNVVLEADTVYDNVIIKSGSLNLNGRKLTVKGNLINSGGTLYINNGYLEVNGNLRFQSVYTDNSGLRTYGSSSSVLKMLNDSDYIKVYGSFVCNSSGLNSDNLTAGNLEVKRHFIQQNGKNPLNSKGTHKVILSGDEKQNVTMESNTSAFNTLEIKNTSAEGVLFTTLFNCENFVDNMSKASFFDGGVKGWRLNGDQTIEGDLSLAAGTLDLNGYTLNIKGSLRQSGGNVFVNNGKLIIDKDYSLVGEKDTNSKPYSTGMLKMLLPKDIVLVGGNFTTFSIHNHEGLLTEGVLEVKGDIYQKNGSTGNFTSSNNHKVVLSGEKPQNISFEYSNKSGNRINILLRHSHTGSACVNI</sequence>
<gene>
    <name evidence="2" type="ORF">Bccel_5354</name>
</gene>
<dbReference type="eggNOG" id="COG4733">
    <property type="taxonomic scope" value="Bacteria"/>
</dbReference>
<evidence type="ECO:0000259" key="1">
    <source>
        <dbReference type="PROSITE" id="PS50853"/>
    </source>
</evidence>
<dbReference type="SUPFAM" id="SSF49265">
    <property type="entry name" value="Fibronectin type III"/>
    <property type="match status" value="1"/>
</dbReference>
<proteinExistence type="predicted"/>
<dbReference type="Proteomes" id="UP000036923">
    <property type="component" value="Unassembled WGS sequence"/>
</dbReference>
<dbReference type="CDD" id="cd00063">
    <property type="entry name" value="FN3"/>
    <property type="match status" value="2"/>
</dbReference>
<dbReference type="InterPro" id="IPR003961">
    <property type="entry name" value="FN3_dom"/>
</dbReference>
<protein>
    <submittedName>
        <fullName evidence="2">Fibronectin type III domain protein</fullName>
    </submittedName>
</protein>
<dbReference type="eggNOG" id="COG3210">
    <property type="taxonomic scope" value="Bacteria"/>
</dbReference>
<dbReference type="EMBL" id="LGTC01000001">
    <property type="protein sequence ID" value="KNY30077.1"/>
    <property type="molecule type" value="Genomic_DNA"/>
</dbReference>
<evidence type="ECO:0000313" key="3">
    <source>
        <dbReference type="Proteomes" id="UP000036923"/>
    </source>
</evidence>
<evidence type="ECO:0000313" key="2">
    <source>
        <dbReference type="EMBL" id="KNY30077.1"/>
    </source>
</evidence>
<dbReference type="SMART" id="SM00060">
    <property type="entry name" value="FN3"/>
    <property type="match status" value="2"/>
</dbReference>
<feature type="domain" description="Fibronectin type-III" evidence="1">
    <location>
        <begin position="42"/>
        <end position="127"/>
    </location>
</feature>
<dbReference type="Gene3D" id="2.60.40.10">
    <property type="entry name" value="Immunoglobulins"/>
    <property type="match status" value="2"/>
</dbReference>